<proteinExistence type="predicted"/>
<dbReference type="FunFam" id="1.20.5.370:FF:000002">
    <property type="entry name" value="Myosin heavy chain"/>
    <property type="match status" value="1"/>
</dbReference>
<dbReference type="EMBL" id="VZRE01000750">
    <property type="protein sequence ID" value="NWU05547.1"/>
    <property type="molecule type" value="Genomic_DNA"/>
</dbReference>
<dbReference type="GO" id="GO:0005524">
    <property type="term" value="F:ATP binding"/>
    <property type="evidence" value="ECO:0007669"/>
    <property type="project" value="UniProtKB-KW"/>
</dbReference>
<dbReference type="GO" id="GO:0003779">
    <property type="term" value="F:actin binding"/>
    <property type="evidence" value="ECO:0007669"/>
    <property type="project" value="UniProtKB-KW"/>
</dbReference>
<accession>A0A7K5TMF1</accession>
<dbReference type="InterPro" id="IPR014751">
    <property type="entry name" value="XRCC4-like_C"/>
</dbReference>
<evidence type="ECO:0000256" key="7">
    <source>
        <dbReference type="ARBA" id="ARBA00023123"/>
    </source>
</evidence>
<evidence type="ECO:0000313" key="14">
    <source>
        <dbReference type="Proteomes" id="UP000543364"/>
    </source>
</evidence>
<name>A0A7K5TMF1_CEPOR</name>
<keyword evidence="2" id="KW-0787">Thick filament</keyword>
<evidence type="ECO:0000256" key="1">
    <source>
        <dbReference type="ARBA" id="ARBA00004657"/>
    </source>
</evidence>
<dbReference type="Gene3D" id="6.10.250.2420">
    <property type="match status" value="1"/>
</dbReference>
<evidence type="ECO:0000259" key="12">
    <source>
        <dbReference type="Pfam" id="PF01576"/>
    </source>
</evidence>
<evidence type="ECO:0000256" key="5">
    <source>
        <dbReference type="ARBA" id="ARBA00022840"/>
    </source>
</evidence>
<evidence type="ECO:0000256" key="8">
    <source>
        <dbReference type="ARBA" id="ARBA00023175"/>
    </source>
</evidence>
<evidence type="ECO:0000256" key="2">
    <source>
        <dbReference type="ARBA" id="ARBA00022433"/>
    </source>
</evidence>
<comment type="caution">
    <text evidence="13">The sequence shown here is derived from an EMBL/GenBank/DDBJ whole genome shotgun (WGS) entry which is preliminary data.</text>
</comment>
<keyword evidence="5" id="KW-0067">ATP-binding</keyword>
<dbReference type="Pfam" id="PF01576">
    <property type="entry name" value="Myosin_tail_1"/>
    <property type="match status" value="1"/>
</dbReference>
<protein>
    <submittedName>
        <fullName evidence="13">MYSS protein</fullName>
    </submittedName>
</protein>
<evidence type="ECO:0000256" key="6">
    <source>
        <dbReference type="ARBA" id="ARBA00023054"/>
    </source>
</evidence>
<keyword evidence="3" id="KW-0963">Cytoplasm</keyword>
<keyword evidence="9" id="KW-0514">Muscle protein</keyword>
<evidence type="ECO:0000256" key="9">
    <source>
        <dbReference type="ARBA" id="ARBA00023179"/>
    </source>
</evidence>
<evidence type="ECO:0000256" key="3">
    <source>
        <dbReference type="ARBA" id="ARBA00022490"/>
    </source>
</evidence>
<evidence type="ECO:0000256" key="4">
    <source>
        <dbReference type="ARBA" id="ARBA00022741"/>
    </source>
</evidence>
<dbReference type="AlphaFoldDB" id="A0A7K5TMF1"/>
<sequence>AQNTSLINTKKKLETDIAQIQSEMEDTIQEARNAEEKAKKAITDAAMMAEELKKEQDTSAHLERMKKNLDQTVKDLQHRLEEAEQLALKGGKKQLQKLEARVTLKPEVDAEQKRSAEAVKGVRKYERRVKELTYQSEEDRKNVLRLQDLVDKLQMKVKSYKRQAEEAEELSNVNLSKFRKIQHELEEAEERADIAESQVNKLRVKSREFHGKKIEEEE</sequence>
<feature type="domain" description="Myosin tail" evidence="12">
    <location>
        <begin position="2"/>
        <end position="205"/>
    </location>
</feature>
<evidence type="ECO:0000313" key="13">
    <source>
        <dbReference type="EMBL" id="NWU05547.1"/>
    </source>
</evidence>
<dbReference type="InterPro" id="IPR002928">
    <property type="entry name" value="Myosin_tail"/>
</dbReference>
<dbReference type="GO" id="GO:0030016">
    <property type="term" value="C:myofibril"/>
    <property type="evidence" value="ECO:0007669"/>
    <property type="project" value="UniProtKB-SubCell"/>
</dbReference>
<dbReference type="GO" id="GO:0032982">
    <property type="term" value="C:myosin filament"/>
    <property type="evidence" value="ECO:0007669"/>
    <property type="project" value="UniProtKB-KW"/>
</dbReference>
<keyword evidence="10" id="KW-0009">Actin-binding</keyword>
<dbReference type="Gene3D" id="1.20.5.370">
    <property type="match status" value="1"/>
</dbReference>
<dbReference type="PANTHER" id="PTHR46349">
    <property type="entry name" value="CINGULIN-LIKE PROTEIN 1-RELATED"/>
    <property type="match status" value="1"/>
</dbReference>
<dbReference type="PANTHER" id="PTHR46349:SF6">
    <property type="entry name" value="MYOSIN-6-LIKE"/>
    <property type="match status" value="1"/>
</dbReference>
<dbReference type="GO" id="GO:0016459">
    <property type="term" value="C:myosin complex"/>
    <property type="evidence" value="ECO:0007669"/>
    <property type="project" value="UniProtKB-KW"/>
</dbReference>
<feature type="non-terminal residue" evidence="13">
    <location>
        <position position="218"/>
    </location>
</feature>
<keyword evidence="6 11" id="KW-0175">Coiled coil</keyword>
<keyword evidence="7" id="KW-0518">Myosin</keyword>
<keyword evidence="8" id="KW-0505">Motor protein</keyword>
<reference evidence="13 14" key="1">
    <citation type="submission" date="2019-09" db="EMBL/GenBank/DDBJ databases">
        <title>Bird 10,000 Genomes (B10K) Project - Family phase.</title>
        <authorList>
            <person name="Zhang G."/>
        </authorList>
    </citation>
    <scope>NUCLEOTIDE SEQUENCE [LARGE SCALE GENOMIC DNA]</scope>
    <source>
        <strain evidence="13">B10K-DU-001-01</strain>
        <tissue evidence="13">Muscle</tissue>
    </source>
</reference>
<feature type="coiled-coil region" evidence="11">
    <location>
        <begin position="3"/>
        <end position="86"/>
    </location>
</feature>
<evidence type="ECO:0000256" key="11">
    <source>
        <dbReference type="SAM" id="Coils"/>
    </source>
</evidence>
<feature type="non-terminal residue" evidence="13">
    <location>
        <position position="1"/>
    </location>
</feature>
<organism evidence="13 14">
    <name type="scientific">Cephalopterus ornatus</name>
    <name type="common">Amazonian umbrellabird</name>
    <dbReference type="NCBI Taxonomy" id="114276"/>
    <lineage>
        <taxon>Eukaryota</taxon>
        <taxon>Metazoa</taxon>
        <taxon>Chordata</taxon>
        <taxon>Craniata</taxon>
        <taxon>Vertebrata</taxon>
        <taxon>Euteleostomi</taxon>
        <taxon>Archelosauria</taxon>
        <taxon>Archosauria</taxon>
        <taxon>Dinosauria</taxon>
        <taxon>Saurischia</taxon>
        <taxon>Theropoda</taxon>
        <taxon>Coelurosauria</taxon>
        <taxon>Aves</taxon>
        <taxon>Neognathae</taxon>
        <taxon>Neoaves</taxon>
        <taxon>Telluraves</taxon>
        <taxon>Australaves</taxon>
        <taxon>Passeriformes</taxon>
        <taxon>Cotingidae</taxon>
        <taxon>Cephalopterus</taxon>
    </lineage>
</organism>
<dbReference type="Proteomes" id="UP000543364">
    <property type="component" value="Unassembled WGS sequence"/>
</dbReference>
<feature type="coiled-coil region" evidence="11">
    <location>
        <begin position="122"/>
        <end position="205"/>
    </location>
</feature>
<keyword evidence="4" id="KW-0547">Nucleotide-binding</keyword>
<comment type="subcellular location">
    <subcellularLocation>
        <location evidence="1">Cytoplasm</location>
        <location evidence="1">Myofibril</location>
    </subcellularLocation>
</comment>
<keyword evidence="14" id="KW-1185">Reference proteome</keyword>
<gene>
    <name evidence="13" type="primary">Myss_1</name>
    <name evidence="13" type="ORF">CEPORN_R10014</name>
</gene>
<evidence type="ECO:0000256" key="10">
    <source>
        <dbReference type="ARBA" id="ARBA00023203"/>
    </source>
</evidence>